<dbReference type="InterPro" id="IPR001509">
    <property type="entry name" value="Epimerase_deHydtase"/>
</dbReference>
<evidence type="ECO:0000256" key="2">
    <source>
        <dbReference type="ARBA" id="ARBA00023445"/>
    </source>
</evidence>
<accession>A0A136J858</accession>
<evidence type="ECO:0000313" key="4">
    <source>
        <dbReference type="EMBL" id="KXJ93349.1"/>
    </source>
</evidence>
<reference evidence="5" key="1">
    <citation type="submission" date="2016-02" db="EMBL/GenBank/DDBJ databases">
        <title>Draft genome sequence of Microdochium bolleyi, a fungal endophyte of beachgrass.</title>
        <authorList>
            <consortium name="DOE Joint Genome Institute"/>
            <person name="David A.S."/>
            <person name="May G."/>
            <person name="Haridas S."/>
            <person name="Lim J."/>
            <person name="Wang M."/>
            <person name="Labutti K."/>
            <person name="Lipzen A."/>
            <person name="Barry K."/>
            <person name="Grigoriev I.V."/>
        </authorList>
    </citation>
    <scope>NUCLEOTIDE SEQUENCE [LARGE SCALE GENOMIC DNA]</scope>
    <source>
        <strain evidence="5">J235TASD1</strain>
    </source>
</reference>
<evidence type="ECO:0000256" key="1">
    <source>
        <dbReference type="ARBA" id="ARBA00023002"/>
    </source>
</evidence>
<dbReference type="InterPro" id="IPR050425">
    <property type="entry name" value="NAD(P)_dehydrat-like"/>
</dbReference>
<dbReference type="InterPro" id="IPR036291">
    <property type="entry name" value="NAD(P)-bd_dom_sf"/>
</dbReference>
<dbReference type="AlphaFoldDB" id="A0A136J858"/>
<comment type="similarity">
    <text evidence="2">Belongs to the NAD(P)-dependent epimerase/dehydratase family. Dihydroflavonol-4-reductase subfamily.</text>
</comment>
<dbReference type="Proteomes" id="UP000070501">
    <property type="component" value="Unassembled WGS sequence"/>
</dbReference>
<gene>
    <name evidence="4" type="ORF">Micbo1qcDRAFT_232903</name>
</gene>
<sequence length="383" mass="40273">MTSKGPILITGFNGYLGGRTAETALKSGYPVRGTVRKLESGQKTKDALVALGYDAGLIDIVEVPVIAATGAFDKVVAGCSSVIHVAAPMGPDVMSLPPPEVVRIATDATTGIVDSALRHAGPGLQSIVLMSSAGTLTDFPPRTGFFDETHWAEGPYNIVTNPEALAKIEPQELKPMLAYLAAKTGSERAFWRKKEELAAGGGDMSKVSFTALQAPWFIGPPIVPWESAEALPYSASFVHRVLAGEDPAACRMGFPTAPNDASVDVRDVARVLVWAALNPDKADGERFMCSGATGGAQAVADILDRESQAGGGSGSVPELKGYVVKNKGTPGQWYNPDYSVITDGSVLEFDGSKVTRATGQDYIPFEKSVLDTVKAAFPLVVKT</sequence>
<dbReference type="EMBL" id="KQ964248">
    <property type="protein sequence ID" value="KXJ93349.1"/>
    <property type="molecule type" value="Genomic_DNA"/>
</dbReference>
<dbReference type="InParanoid" id="A0A136J858"/>
<dbReference type="OrthoDB" id="2735536at2759"/>
<dbReference type="PANTHER" id="PTHR10366:SF562">
    <property type="entry name" value="ALDEHYDE REDUCTASE II (AFU_ORTHOLOGUE AFUA_1G11360)"/>
    <property type="match status" value="1"/>
</dbReference>
<keyword evidence="1" id="KW-0560">Oxidoreductase</keyword>
<name>A0A136J858_9PEZI</name>
<dbReference type="SUPFAM" id="SSF51735">
    <property type="entry name" value="NAD(P)-binding Rossmann-fold domains"/>
    <property type="match status" value="1"/>
</dbReference>
<dbReference type="GO" id="GO:0016616">
    <property type="term" value="F:oxidoreductase activity, acting on the CH-OH group of donors, NAD or NADP as acceptor"/>
    <property type="evidence" value="ECO:0007669"/>
    <property type="project" value="TreeGrafter"/>
</dbReference>
<feature type="domain" description="NAD-dependent epimerase/dehydratase" evidence="3">
    <location>
        <begin position="7"/>
        <end position="141"/>
    </location>
</feature>
<dbReference type="Gene3D" id="3.40.50.720">
    <property type="entry name" value="NAD(P)-binding Rossmann-like Domain"/>
    <property type="match status" value="1"/>
</dbReference>
<organism evidence="4 5">
    <name type="scientific">Microdochium bolleyi</name>
    <dbReference type="NCBI Taxonomy" id="196109"/>
    <lineage>
        <taxon>Eukaryota</taxon>
        <taxon>Fungi</taxon>
        <taxon>Dikarya</taxon>
        <taxon>Ascomycota</taxon>
        <taxon>Pezizomycotina</taxon>
        <taxon>Sordariomycetes</taxon>
        <taxon>Xylariomycetidae</taxon>
        <taxon>Xylariales</taxon>
        <taxon>Microdochiaceae</taxon>
        <taxon>Microdochium</taxon>
    </lineage>
</organism>
<keyword evidence="5" id="KW-1185">Reference proteome</keyword>
<evidence type="ECO:0000313" key="5">
    <source>
        <dbReference type="Proteomes" id="UP000070501"/>
    </source>
</evidence>
<protein>
    <recommendedName>
        <fullName evidence="3">NAD-dependent epimerase/dehydratase domain-containing protein</fullName>
    </recommendedName>
</protein>
<dbReference type="Pfam" id="PF01370">
    <property type="entry name" value="Epimerase"/>
    <property type="match status" value="1"/>
</dbReference>
<dbReference type="STRING" id="196109.A0A136J858"/>
<proteinExistence type="inferred from homology"/>
<dbReference type="PANTHER" id="PTHR10366">
    <property type="entry name" value="NAD DEPENDENT EPIMERASE/DEHYDRATASE"/>
    <property type="match status" value="1"/>
</dbReference>
<evidence type="ECO:0000259" key="3">
    <source>
        <dbReference type="Pfam" id="PF01370"/>
    </source>
</evidence>